<evidence type="ECO:0000313" key="3">
    <source>
        <dbReference type="Proteomes" id="UP000237000"/>
    </source>
</evidence>
<reference evidence="3" key="1">
    <citation type="submission" date="2016-06" db="EMBL/GenBank/DDBJ databases">
        <title>Parallel loss of symbiosis genes in relatives of nitrogen-fixing non-legume Parasponia.</title>
        <authorList>
            <person name="Van Velzen R."/>
            <person name="Holmer R."/>
            <person name="Bu F."/>
            <person name="Rutten L."/>
            <person name="Van Zeijl A."/>
            <person name="Liu W."/>
            <person name="Santuari L."/>
            <person name="Cao Q."/>
            <person name="Sharma T."/>
            <person name="Shen D."/>
            <person name="Roswanjaya Y."/>
            <person name="Wardhani T."/>
            <person name="Kalhor M.S."/>
            <person name="Jansen J."/>
            <person name="Van den Hoogen J."/>
            <person name="Gungor B."/>
            <person name="Hartog M."/>
            <person name="Hontelez J."/>
            <person name="Verver J."/>
            <person name="Yang W.-C."/>
            <person name="Schijlen E."/>
            <person name="Repin R."/>
            <person name="Schilthuizen M."/>
            <person name="Schranz E."/>
            <person name="Heidstra R."/>
            <person name="Miyata K."/>
            <person name="Fedorova E."/>
            <person name="Kohlen W."/>
            <person name="Bisseling T."/>
            <person name="Smit S."/>
            <person name="Geurts R."/>
        </authorList>
    </citation>
    <scope>NUCLEOTIDE SEQUENCE [LARGE SCALE GENOMIC DNA]</scope>
    <source>
        <strain evidence="3">cv. RG33-2</strain>
    </source>
</reference>
<comment type="caution">
    <text evidence="2">The sequence shown here is derived from an EMBL/GenBank/DDBJ whole genome shotgun (WGS) entry which is preliminary data.</text>
</comment>
<name>A0A2P5F0W4_TREOI</name>
<evidence type="ECO:0000313" key="2">
    <source>
        <dbReference type="EMBL" id="PON91420.1"/>
    </source>
</evidence>
<dbReference type="InParanoid" id="A0A2P5F0W4"/>
<gene>
    <name evidence="2" type="ORF">TorRG33x02_127030</name>
</gene>
<evidence type="ECO:0000256" key="1">
    <source>
        <dbReference type="SAM" id="MobiDB-lite"/>
    </source>
</evidence>
<accession>A0A2P5F0W4</accession>
<feature type="compositionally biased region" description="Polar residues" evidence="1">
    <location>
        <begin position="15"/>
        <end position="24"/>
    </location>
</feature>
<feature type="region of interest" description="Disordered" evidence="1">
    <location>
        <begin position="1"/>
        <end position="29"/>
    </location>
</feature>
<sequence length="139" mass="15699">MCQQNLRRSLGLSPSAVTTGQQSKLPPCNNGAQVCDPMTTPLHLEPTMLNDTIHKPRTLIFVPLRNISRSSKLTLEIFDSYALDSKKVMDMGSLSKSIYYNFEESTEKAQFTSYAHDSKKVMDMGGLWKSGFYYSEDME</sequence>
<protein>
    <submittedName>
        <fullName evidence="2">Uncharacterized protein</fullName>
    </submittedName>
</protein>
<dbReference type="AlphaFoldDB" id="A0A2P5F0W4"/>
<organism evidence="2 3">
    <name type="scientific">Trema orientale</name>
    <name type="common">Charcoal tree</name>
    <name type="synonym">Celtis orientalis</name>
    <dbReference type="NCBI Taxonomy" id="63057"/>
    <lineage>
        <taxon>Eukaryota</taxon>
        <taxon>Viridiplantae</taxon>
        <taxon>Streptophyta</taxon>
        <taxon>Embryophyta</taxon>
        <taxon>Tracheophyta</taxon>
        <taxon>Spermatophyta</taxon>
        <taxon>Magnoliopsida</taxon>
        <taxon>eudicotyledons</taxon>
        <taxon>Gunneridae</taxon>
        <taxon>Pentapetalae</taxon>
        <taxon>rosids</taxon>
        <taxon>fabids</taxon>
        <taxon>Rosales</taxon>
        <taxon>Cannabaceae</taxon>
        <taxon>Trema</taxon>
    </lineage>
</organism>
<keyword evidence="3" id="KW-1185">Reference proteome</keyword>
<dbReference type="EMBL" id="JXTC01000074">
    <property type="protein sequence ID" value="PON91420.1"/>
    <property type="molecule type" value="Genomic_DNA"/>
</dbReference>
<dbReference type="Proteomes" id="UP000237000">
    <property type="component" value="Unassembled WGS sequence"/>
</dbReference>
<proteinExistence type="predicted"/>